<feature type="binding site" evidence="9">
    <location>
        <position position="58"/>
    </location>
    <ligand>
        <name>urate</name>
        <dbReference type="ChEBI" id="CHEBI:17775"/>
    </ligand>
</feature>
<evidence type="ECO:0000256" key="10">
    <source>
        <dbReference type="RuleBase" id="RU004455"/>
    </source>
</evidence>
<reference evidence="11 12" key="1">
    <citation type="journal article" date="2018" name="Nat. Ecol. Evol.">
        <title>Pezizomycetes genomes reveal the molecular basis of ectomycorrhizal truffle lifestyle.</title>
        <authorList>
            <person name="Murat C."/>
            <person name="Payen T."/>
            <person name="Noel B."/>
            <person name="Kuo A."/>
            <person name="Morin E."/>
            <person name="Chen J."/>
            <person name="Kohler A."/>
            <person name="Krizsan K."/>
            <person name="Balestrini R."/>
            <person name="Da Silva C."/>
            <person name="Montanini B."/>
            <person name="Hainaut M."/>
            <person name="Levati E."/>
            <person name="Barry K.W."/>
            <person name="Belfiori B."/>
            <person name="Cichocki N."/>
            <person name="Clum A."/>
            <person name="Dockter R.B."/>
            <person name="Fauchery L."/>
            <person name="Guy J."/>
            <person name="Iotti M."/>
            <person name="Le Tacon F."/>
            <person name="Lindquist E.A."/>
            <person name="Lipzen A."/>
            <person name="Malagnac F."/>
            <person name="Mello A."/>
            <person name="Molinier V."/>
            <person name="Miyauchi S."/>
            <person name="Poulain J."/>
            <person name="Riccioni C."/>
            <person name="Rubini A."/>
            <person name="Sitrit Y."/>
            <person name="Splivallo R."/>
            <person name="Traeger S."/>
            <person name="Wang M."/>
            <person name="Zifcakova L."/>
            <person name="Wipf D."/>
            <person name="Zambonelli A."/>
            <person name="Paolocci F."/>
            <person name="Nowrousian M."/>
            <person name="Ottonello S."/>
            <person name="Baldrian P."/>
            <person name="Spatafora J.W."/>
            <person name="Henrissat B."/>
            <person name="Nagy L.G."/>
            <person name="Aury J.M."/>
            <person name="Wincker P."/>
            <person name="Grigoriev I.V."/>
            <person name="Bonfante P."/>
            <person name="Martin F.M."/>
        </authorList>
    </citation>
    <scope>NUCLEOTIDE SEQUENCE [LARGE SCALE GENOMIC DNA]</scope>
    <source>
        <strain evidence="11 12">ATCC MYA-4762</strain>
    </source>
</reference>
<evidence type="ECO:0000313" key="11">
    <source>
        <dbReference type="EMBL" id="RPB20736.1"/>
    </source>
</evidence>
<keyword evidence="5 7" id="KW-0560">Oxidoreductase</keyword>
<evidence type="ECO:0000256" key="6">
    <source>
        <dbReference type="ARBA" id="ARBA00023140"/>
    </source>
</evidence>
<dbReference type="PIRSF" id="PIRSF000241">
    <property type="entry name" value="Urate_oxidase"/>
    <property type="match status" value="1"/>
</dbReference>
<keyword evidence="6 7" id="KW-0576">Peroxisome</keyword>
<protein>
    <recommendedName>
        <fullName evidence="7 10">Uricase</fullName>
        <ecNumber evidence="7 10">1.7.3.3</ecNumber>
    </recommendedName>
    <alternativeName>
        <fullName evidence="7">Urate oxidase</fullName>
    </alternativeName>
</protein>
<dbReference type="PRINTS" id="PR00093">
    <property type="entry name" value="URICASE"/>
</dbReference>
<comment type="similarity">
    <text evidence="3 7 10">Belongs to the uricase family.</text>
</comment>
<dbReference type="FunFam" id="3.10.270.10:FF:000001">
    <property type="entry name" value="Uricase"/>
    <property type="match status" value="1"/>
</dbReference>
<comment type="catalytic activity">
    <reaction evidence="7 10">
        <text>urate + O2 + H2O = 5-hydroxyisourate + H2O2</text>
        <dbReference type="Rhea" id="RHEA:21368"/>
        <dbReference type="ChEBI" id="CHEBI:15377"/>
        <dbReference type="ChEBI" id="CHEBI:15379"/>
        <dbReference type="ChEBI" id="CHEBI:16240"/>
        <dbReference type="ChEBI" id="CHEBI:17775"/>
        <dbReference type="ChEBI" id="CHEBI:18072"/>
        <dbReference type="EC" id="1.7.3.3"/>
    </reaction>
</comment>
<evidence type="ECO:0000313" key="12">
    <source>
        <dbReference type="Proteomes" id="UP000267821"/>
    </source>
</evidence>
<dbReference type="GO" id="GO:0005777">
    <property type="term" value="C:peroxisome"/>
    <property type="evidence" value="ECO:0007669"/>
    <property type="project" value="UniProtKB-SubCell"/>
</dbReference>
<dbReference type="Gene3D" id="3.10.270.10">
    <property type="entry name" value="Urate Oxidase"/>
    <property type="match status" value="1"/>
</dbReference>
<dbReference type="STRING" id="1051890.A0A3N4LDF8"/>
<evidence type="ECO:0000256" key="5">
    <source>
        <dbReference type="ARBA" id="ARBA00023002"/>
    </source>
</evidence>
<dbReference type="EMBL" id="ML121568">
    <property type="protein sequence ID" value="RPB20736.1"/>
    <property type="molecule type" value="Genomic_DNA"/>
</dbReference>
<comment type="function">
    <text evidence="7 10">Catalyzes the oxidation of uric acid to 5-hydroxyisourate, which is further processed to form (S)-allantoin.</text>
</comment>
<feature type="binding site" evidence="9">
    <location>
        <position position="255"/>
    </location>
    <ligand>
        <name>urate</name>
        <dbReference type="ChEBI" id="CHEBI:17775"/>
    </ligand>
</feature>
<dbReference type="Pfam" id="PF01014">
    <property type="entry name" value="Uricase"/>
    <property type="match status" value="2"/>
</dbReference>
<comment type="pathway">
    <text evidence="2 7">Purine metabolism; urate degradation; (S)-allantoin from urate: step 1/3.</text>
</comment>
<dbReference type="AlphaFoldDB" id="A0A3N4LDF8"/>
<evidence type="ECO:0000256" key="8">
    <source>
        <dbReference type="PIRSR" id="PIRSR000241-1"/>
    </source>
</evidence>
<feature type="active site" description="Charge relay system" evidence="8">
    <location>
        <position position="257"/>
    </location>
</feature>
<proteinExistence type="inferred from homology"/>
<dbReference type="PANTHER" id="PTHR42874">
    <property type="entry name" value="URICASE"/>
    <property type="match status" value="1"/>
</dbReference>
<evidence type="ECO:0000256" key="2">
    <source>
        <dbReference type="ARBA" id="ARBA00004831"/>
    </source>
</evidence>
<dbReference type="GO" id="GO:0006145">
    <property type="term" value="P:purine nucleobase catabolic process"/>
    <property type="evidence" value="ECO:0007669"/>
    <property type="project" value="TreeGrafter"/>
</dbReference>
<dbReference type="GO" id="GO:0019628">
    <property type="term" value="P:urate catabolic process"/>
    <property type="evidence" value="ECO:0007669"/>
    <property type="project" value="UniProtKB-UniPathway"/>
</dbReference>
<gene>
    <name evidence="11" type="ORF">L211DRAFT_812892</name>
</gene>
<feature type="active site" description="Charge relay system" evidence="8">
    <location>
        <position position="11"/>
    </location>
</feature>
<evidence type="ECO:0000256" key="4">
    <source>
        <dbReference type="ARBA" id="ARBA00022631"/>
    </source>
</evidence>
<dbReference type="GO" id="GO:0004846">
    <property type="term" value="F:urate oxidase activity"/>
    <property type="evidence" value="ECO:0007669"/>
    <property type="project" value="UniProtKB-EC"/>
</dbReference>
<dbReference type="OrthoDB" id="9992118at2759"/>
<dbReference type="InParanoid" id="A0A3N4LDF8"/>
<evidence type="ECO:0000256" key="1">
    <source>
        <dbReference type="ARBA" id="ARBA00004275"/>
    </source>
</evidence>
<dbReference type="SUPFAM" id="SSF55620">
    <property type="entry name" value="Tetrahydrobiopterin biosynthesis enzymes-like"/>
    <property type="match status" value="2"/>
</dbReference>
<feature type="active site" description="Charge relay system" evidence="8">
    <location>
        <position position="58"/>
    </location>
</feature>
<dbReference type="NCBIfam" id="TIGR03383">
    <property type="entry name" value="urate_oxi"/>
    <property type="match status" value="1"/>
</dbReference>
<dbReference type="EC" id="1.7.3.3" evidence="7 10"/>
<dbReference type="InterPro" id="IPR002042">
    <property type="entry name" value="Uricase"/>
</dbReference>
<feature type="binding site" evidence="9">
    <location>
        <position position="177"/>
    </location>
    <ligand>
        <name>urate</name>
        <dbReference type="ChEBI" id="CHEBI:17775"/>
    </ligand>
</feature>
<comment type="subcellular location">
    <subcellularLocation>
        <location evidence="1 7">Peroxisome</location>
    </subcellularLocation>
</comment>
<organism evidence="11 12">
    <name type="scientific">Terfezia boudieri ATCC MYA-4762</name>
    <dbReference type="NCBI Taxonomy" id="1051890"/>
    <lineage>
        <taxon>Eukaryota</taxon>
        <taxon>Fungi</taxon>
        <taxon>Dikarya</taxon>
        <taxon>Ascomycota</taxon>
        <taxon>Pezizomycotina</taxon>
        <taxon>Pezizomycetes</taxon>
        <taxon>Pezizales</taxon>
        <taxon>Pezizaceae</taxon>
        <taxon>Terfezia</taxon>
    </lineage>
</organism>
<evidence type="ECO:0000256" key="9">
    <source>
        <dbReference type="PIRSR" id="PIRSR000241-2"/>
    </source>
</evidence>
<evidence type="ECO:0000256" key="3">
    <source>
        <dbReference type="ARBA" id="ARBA00009760"/>
    </source>
</evidence>
<keyword evidence="12" id="KW-1185">Reference proteome</keyword>
<dbReference type="Proteomes" id="UP000267821">
    <property type="component" value="Unassembled WGS sequence"/>
</dbReference>
<feature type="binding site" evidence="9">
    <location>
        <position position="160"/>
    </location>
    <ligand>
        <name>urate</name>
        <dbReference type="ChEBI" id="CHEBI:17775"/>
    </ligand>
</feature>
<name>A0A3N4LDF8_9PEZI</name>
<feature type="binding site" evidence="9">
    <location>
        <position position="228"/>
    </location>
    <ligand>
        <name>urate</name>
        <dbReference type="ChEBI" id="CHEBI:17775"/>
    </ligand>
</feature>
<feature type="binding site" evidence="9">
    <location>
        <position position="229"/>
    </location>
    <ligand>
        <name>urate</name>
        <dbReference type="ChEBI" id="CHEBI:17775"/>
    </ligand>
</feature>
<accession>A0A3N4LDF8</accession>
<dbReference type="PANTHER" id="PTHR42874:SF1">
    <property type="entry name" value="URICASE"/>
    <property type="match status" value="1"/>
</dbReference>
<sequence>MATLSTARYGKDNVRLLKVDRDDATKVHTVTETTVCALIEGYIGVAYTKADNSVVVATDSVKNTIFILAKQNPVNPPELFAATLGTHFVEKYKHIHAAHIKISTHRWTRYDVNGKPHPHSFLRDGTETRNVEVTVREGSGISIRSGIQGLSILKSTGSAFHGFYKDEFTTLKETWDRVLSTDVNAHWDWRNFAGLEDVKKGLPRFDKAWENVRNITLKTFALDDSASVQATMYKMAEQILAVTPEVSHVEYSLPNKHFFEIDLSWYEDLKNTGKDAEVYAPQSNPNGLIKCKVSRTMAKL</sequence>
<feature type="binding site" evidence="9">
    <location>
        <position position="59"/>
    </location>
    <ligand>
        <name>urate</name>
        <dbReference type="ChEBI" id="CHEBI:17775"/>
    </ligand>
</feature>
<dbReference type="UniPathway" id="UPA00394">
    <property type="reaction ID" value="UER00650"/>
</dbReference>
<keyword evidence="4 7" id="KW-0659">Purine metabolism</keyword>
<evidence type="ECO:0000256" key="7">
    <source>
        <dbReference type="PIRNR" id="PIRNR000241"/>
    </source>
</evidence>